<keyword evidence="3" id="KW-1185">Reference proteome</keyword>
<gene>
    <name evidence="2" type="ORF">fBA1_044</name>
</gene>
<dbReference type="Proteomes" id="UP000593746">
    <property type="component" value="Segment"/>
</dbReference>
<organism evidence="2 3">
    <name type="scientific">Acinetobacter virus fBenAci001</name>
    <dbReference type="NCBI Taxonomy" id="2781368"/>
    <lineage>
        <taxon>Viruses</taxon>
        <taxon>Duplodnaviria</taxon>
        <taxon>Heunggongvirae</taxon>
        <taxon>Uroviricota</taxon>
        <taxon>Caudoviricetes</taxon>
        <taxon>Autographivirales</taxon>
        <taxon>Autoscriptoviridae</taxon>
        <taxon>Beijerinckvirinae</taxon>
        <taxon>Friunavirus</taxon>
        <taxon>Friunavirus fBenAci001</taxon>
    </lineage>
</organism>
<name>A0A7S6RA42_9CAUD</name>
<protein>
    <submittedName>
        <fullName evidence="2">Tailspike protein</fullName>
    </submittedName>
</protein>
<reference evidence="2 3" key="1">
    <citation type="submission" date="2020-09" db="EMBL/GenBank/DDBJ databases">
        <title>The isolation of lytic bacteriophages infecting Acinetobacter baumannii from Beninese wastewater.</title>
        <authorList>
            <person name="Kolsi A."/>
            <person name="Haukka K."/>
            <person name="Dougnon V."/>
            <person name="Kantele A."/>
            <person name="Skurnik M."/>
            <person name="Kiljunen S."/>
        </authorList>
    </citation>
    <scope>NUCLEOTIDE SEQUENCE [LARGE SCALE GENOMIC DNA]</scope>
</reference>
<evidence type="ECO:0000313" key="2">
    <source>
        <dbReference type="EMBL" id="QOV07748.1"/>
    </source>
</evidence>
<dbReference type="EMBL" id="MW056501">
    <property type="protein sequence ID" value="QOV07748.1"/>
    <property type="molecule type" value="Genomic_DNA"/>
</dbReference>
<proteinExistence type="predicted"/>
<evidence type="ECO:0000313" key="3">
    <source>
        <dbReference type="Proteomes" id="UP000593746"/>
    </source>
</evidence>
<feature type="coiled-coil region" evidence="1">
    <location>
        <begin position="122"/>
        <end position="152"/>
    </location>
</feature>
<sequence>MNILRSFTETVVTTPTDTFPISFEYDEKYDAVHVFLDDVAVEDLGYTVSQVNAVTLKVEPAIPEGTVRIERETDIDRMKYIFDAGALFIDQNVDADFKQIVHAQQEVRDGFIKLRGDVLPLVHGLQEALQQAQEASEAAQEASEAAQEAADTASANLQGTVYSVKAVSDLDSLEKYSDRIVFVRDNSTFYQYSASTNMWFVRDAHAVSPEMVGGDIIVAAELAKQLKLPLFTGPATYQVSTEFKVPEGTLWVSMYSKVQQTGNALNSSSASVIAPESNVVIKGRLTLDMGAPTVGWGEKCHCRIDSFNNITPKVSGFTADELVLEGGYNNCNGVTMAGGASKVRIRKIEVGDSAVIGRVFMAHWGNFTQHKYDSSLKKYTHVSGYLPTTHPHDCIIDEIHTGDLTCTTSDWSAIALVSAGYDIEIKKITGNILDSTISGKGHFIATAGDLAFAYATPEQRAYGMRGLVVGSINGTSYASSIVTLYDALYATADDLTNVPTPPAREDYYANIVLNVTSVDVTGRAVAIGNNDAIISRLGPTGSMTIDTMTTRKFYRSLNIVNGTYNISVGDLTCYDSKVNPVVVNGTGTDPKFYPTGVYINNLTLVRYGVTSSNTVYRSGVSLNNYHSVNIGTIKVLEHGNAYSVVDIANGGGTGLLTVDTIHMLDSTYPSTFLVNNVLPTSKYITIGEVSSVKTLTQYVSGGVVKLTRGKQSKYVCAILPSGLSVQNGDEVFTPSNYATYLCTSAGVVGSTAKLEIVSGGYTVFSQAGYTVPADSTVLVTSGRNFSNAYIGATQLKAVYSSYVEGLVYHIVMTSDEKFSIYATNITTNSISAPAGSWKVFV</sequence>
<accession>A0A7S6RA42</accession>
<keyword evidence="1" id="KW-0175">Coiled coil</keyword>
<evidence type="ECO:0000256" key="1">
    <source>
        <dbReference type="SAM" id="Coils"/>
    </source>
</evidence>